<accession>A0ABR3B8X5</accession>
<dbReference type="EMBL" id="JBCLYO010000002">
    <property type="protein sequence ID" value="KAL0092212.1"/>
    <property type="molecule type" value="Genomic_DNA"/>
</dbReference>
<dbReference type="Proteomes" id="UP001448207">
    <property type="component" value="Unassembled WGS sequence"/>
</dbReference>
<name>A0ABR3B8X5_PHYBL</name>
<evidence type="ECO:0000313" key="2">
    <source>
        <dbReference type="Proteomes" id="UP001448207"/>
    </source>
</evidence>
<gene>
    <name evidence="1" type="ORF">J3Q64DRAFT_1829729</name>
</gene>
<sequence length="93" mass="10486">MPTSPVPHIMAHSWTKPPKESTVWYLSPEIGQSARLAQSVERETLNLKAIFCLSELTLVTKIGIYNVVPDLGWSSFYYSKVKRSNPLGIGEYM</sequence>
<evidence type="ECO:0000313" key="1">
    <source>
        <dbReference type="EMBL" id="KAL0092212.1"/>
    </source>
</evidence>
<organism evidence="1 2">
    <name type="scientific">Phycomyces blakesleeanus</name>
    <dbReference type="NCBI Taxonomy" id="4837"/>
    <lineage>
        <taxon>Eukaryota</taxon>
        <taxon>Fungi</taxon>
        <taxon>Fungi incertae sedis</taxon>
        <taxon>Mucoromycota</taxon>
        <taxon>Mucoromycotina</taxon>
        <taxon>Mucoromycetes</taxon>
        <taxon>Mucorales</taxon>
        <taxon>Phycomycetaceae</taxon>
        <taxon>Phycomyces</taxon>
    </lineage>
</organism>
<reference evidence="1 2" key="1">
    <citation type="submission" date="2024-04" db="EMBL/GenBank/DDBJ databases">
        <title>Symmetric and asymmetric DNA N6-adenine methylation regulates different biological responses in Mucorales.</title>
        <authorList>
            <consortium name="Lawrence Berkeley National Laboratory"/>
            <person name="Lax C."/>
            <person name="Mondo S.J."/>
            <person name="Osorio-Concepcion M."/>
            <person name="Muszewska A."/>
            <person name="Corrochano-Luque M."/>
            <person name="Gutierrez G."/>
            <person name="Riley R."/>
            <person name="Lipzen A."/>
            <person name="Guo J."/>
            <person name="Hundley H."/>
            <person name="Amirebrahimi M."/>
            <person name="Ng V."/>
            <person name="Lorenzo-Gutierrez D."/>
            <person name="Binder U."/>
            <person name="Yang J."/>
            <person name="Song Y."/>
            <person name="Canovas D."/>
            <person name="Navarro E."/>
            <person name="Freitag M."/>
            <person name="Gabaldon T."/>
            <person name="Grigoriev I.V."/>
            <person name="Corrochano L.M."/>
            <person name="Nicolas F.E."/>
            <person name="Garre V."/>
        </authorList>
    </citation>
    <scope>NUCLEOTIDE SEQUENCE [LARGE SCALE GENOMIC DNA]</scope>
    <source>
        <strain evidence="1 2">L51</strain>
    </source>
</reference>
<keyword evidence="2" id="KW-1185">Reference proteome</keyword>
<protein>
    <submittedName>
        <fullName evidence="1">Uncharacterized protein</fullName>
    </submittedName>
</protein>
<comment type="caution">
    <text evidence="1">The sequence shown here is derived from an EMBL/GenBank/DDBJ whole genome shotgun (WGS) entry which is preliminary data.</text>
</comment>
<proteinExistence type="predicted"/>